<dbReference type="RefSeq" id="WP_257924929.1">
    <property type="nucleotide sequence ID" value="NZ_JAMXQV010000024.1"/>
</dbReference>
<accession>A0A9X2NNL1</accession>
<comment type="caution">
    <text evidence="2">The sequence shown here is derived from an EMBL/GenBank/DDBJ whole genome shotgun (WGS) entry which is preliminary data.</text>
</comment>
<evidence type="ECO:0000256" key="1">
    <source>
        <dbReference type="SAM" id="MobiDB-lite"/>
    </source>
</evidence>
<organism evidence="2 3">
    <name type="scientific">Amycolatopsis iheyensis</name>
    <dbReference type="NCBI Taxonomy" id="2945988"/>
    <lineage>
        <taxon>Bacteria</taxon>
        <taxon>Bacillati</taxon>
        <taxon>Actinomycetota</taxon>
        <taxon>Actinomycetes</taxon>
        <taxon>Pseudonocardiales</taxon>
        <taxon>Pseudonocardiaceae</taxon>
        <taxon>Amycolatopsis</taxon>
    </lineage>
</organism>
<gene>
    <name evidence="2" type="ORF">M8542_36625</name>
</gene>
<name>A0A9X2NNL1_9PSEU</name>
<sequence length="74" mass="7660">MSCRPTQVAVVIDAVEDDLGGEHQPRGVPAGANFVPGDGGRPRSGQLLYIGVGDVGIGFSEAELEQLQARADGR</sequence>
<reference evidence="2" key="1">
    <citation type="submission" date="2022-06" db="EMBL/GenBank/DDBJ databases">
        <title>Amycolatopsis iheyaensis sp. nov., a new species of the genus Amycolatopsis isolated from soil in Iheya island, Japan.</title>
        <authorList>
            <person name="Ngamcharungchit C."/>
            <person name="Kanto H."/>
            <person name="Take A."/>
            <person name="Intra B."/>
            <person name="Matsumoto A."/>
            <person name="Panbangred W."/>
            <person name="Inahashi Y."/>
        </authorList>
    </citation>
    <scope>NUCLEOTIDE SEQUENCE</scope>
    <source>
        <strain evidence="2">OK19-0408</strain>
    </source>
</reference>
<keyword evidence="3" id="KW-1185">Reference proteome</keyword>
<dbReference type="Proteomes" id="UP001144096">
    <property type="component" value="Unassembled WGS sequence"/>
</dbReference>
<dbReference type="EMBL" id="JAMXQV010000024">
    <property type="protein sequence ID" value="MCR6488370.1"/>
    <property type="molecule type" value="Genomic_DNA"/>
</dbReference>
<feature type="region of interest" description="Disordered" evidence="1">
    <location>
        <begin position="20"/>
        <end position="39"/>
    </location>
</feature>
<dbReference type="AlphaFoldDB" id="A0A9X2NNL1"/>
<protein>
    <submittedName>
        <fullName evidence="2">Uncharacterized protein</fullName>
    </submittedName>
</protein>
<evidence type="ECO:0000313" key="3">
    <source>
        <dbReference type="Proteomes" id="UP001144096"/>
    </source>
</evidence>
<proteinExistence type="predicted"/>
<evidence type="ECO:0000313" key="2">
    <source>
        <dbReference type="EMBL" id="MCR6488370.1"/>
    </source>
</evidence>